<evidence type="ECO:0000313" key="3">
    <source>
        <dbReference type="EMBL" id="CAH2017248.1"/>
    </source>
</evidence>
<dbReference type="AlphaFoldDB" id="A0A9P0QCM4"/>
<dbReference type="Proteomes" id="UP001152888">
    <property type="component" value="Unassembled WGS sequence"/>
</dbReference>
<reference evidence="3" key="1">
    <citation type="submission" date="2022-03" db="EMBL/GenBank/DDBJ databases">
        <authorList>
            <person name="Sayadi A."/>
        </authorList>
    </citation>
    <scope>NUCLEOTIDE SEQUENCE</scope>
</reference>
<dbReference type="EMBL" id="CAKOFQ010009181">
    <property type="protein sequence ID" value="CAH2017248.1"/>
    <property type="molecule type" value="Genomic_DNA"/>
</dbReference>
<feature type="compositionally biased region" description="Polar residues" evidence="1">
    <location>
        <begin position="60"/>
        <end position="75"/>
    </location>
</feature>
<feature type="domain" description="PiggyBac transposable element-derived protein" evidence="2">
    <location>
        <begin position="144"/>
        <end position="198"/>
    </location>
</feature>
<keyword evidence="4" id="KW-1185">Reference proteome</keyword>
<organism evidence="3 4">
    <name type="scientific">Acanthoscelides obtectus</name>
    <name type="common">Bean weevil</name>
    <name type="synonym">Bruchus obtectus</name>
    <dbReference type="NCBI Taxonomy" id="200917"/>
    <lineage>
        <taxon>Eukaryota</taxon>
        <taxon>Metazoa</taxon>
        <taxon>Ecdysozoa</taxon>
        <taxon>Arthropoda</taxon>
        <taxon>Hexapoda</taxon>
        <taxon>Insecta</taxon>
        <taxon>Pterygota</taxon>
        <taxon>Neoptera</taxon>
        <taxon>Endopterygota</taxon>
        <taxon>Coleoptera</taxon>
        <taxon>Polyphaga</taxon>
        <taxon>Cucujiformia</taxon>
        <taxon>Chrysomeloidea</taxon>
        <taxon>Chrysomelidae</taxon>
        <taxon>Bruchinae</taxon>
        <taxon>Bruchini</taxon>
        <taxon>Acanthoscelides</taxon>
    </lineage>
</organism>
<gene>
    <name evidence="3" type="ORF">ACAOBT_LOCUS35896</name>
</gene>
<dbReference type="OrthoDB" id="6613305at2759"/>
<feature type="region of interest" description="Disordered" evidence="1">
    <location>
        <begin position="21"/>
        <end position="75"/>
    </location>
</feature>
<sequence>MSYEKEQERLMKIWQELLSDEEEDPFPDLSDEYVPSHDESSSEDSDDDCSDRKRRRLLFNESQTPTSDSNAEVASTSAIDLEMETIEEVIRSYAEDSSEVGPSNNSTTDLAWYQVSGSHLKDFHFTISDPGIIPQIYESYSNKNPINFYELFLNDDILDMMVIETNRYAAQCKARESAPKARIHQWRDVEKAEMKRFIVYVGQDKTEGQASSQNVVLTLAENLLYEGRTIYTDNYYTSVSLAHELLEKKTHLVGTLRANRKLNPKEVTEKKLKKGETIAAESTSGVVVQKWMDKRDVLTLSTKHTSEMIKVKSGDKETEKPASVIDYNKHKAFIDLSDQMKAYNTCLRRGIKWYRKLAIELLTGTALVNAYILHQQVTNQKMSVTKFKEVVTTEFLNVGSLSKPNENIENMPYIQHILEDVGRAGRGRCSLCYETLARQLGRIHAQAKTQKNQIEMFTMYETLLFVMFF</sequence>
<dbReference type="PANTHER" id="PTHR46599:SF3">
    <property type="entry name" value="PIGGYBAC TRANSPOSABLE ELEMENT-DERIVED PROTEIN 4"/>
    <property type="match status" value="1"/>
</dbReference>
<comment type="caution">
    <text evidence="3">The sequence shown here is derived from an EMBL/GenBank/DDBJ whole genome shotgun (WGS) entry which is preliminary data.</text>
</comment>
<accession>A0A9P0QCM4</accession>
<dbReference type="InterPro" id="IPR029526">
    <property type="entry name" value="PGBD"/>
</dbReference>
<evidence type="ECO:0000256" key="1">
    <source>
        <dbReference type="SAM" id="MobiDB-lite"/>
    </source>
</evidence>
<protein>
    <recommendedName>
        <fullName evidence="2">PiggyBac transposable element-derived protein domain-containing protein</fullName>
    </recommendedName>
</protein>
<dbReference type="Pfam" id="PF13843">
    <property type="entry name" value="DDE_Tnp_1_7"/>
    <property type="match status" value="2"/>
</dbReference>
<feature type="domain" description="PiggyBac transposable element-derived protein" evidence="2">
    <location>
        <begin position="209"/>
        <end position="371"/>
    </location>
</feature>
<proteinExistence type="predicted"/>
<dbReference type="PANTHER" id="PTHR46599">
    <property type="entry name" value="PIGGYBAC TRANSPOSABLE ELEMENT-DERIVED PROTEIN 4"/>
    <property type="match status" value="1"/>
</dbReference>
<name>A0A9P0QCM4_ACAOB</name>
<feature type="compositionally biased region" description="Acidic residues" evidence="1">
    <location>
        <begin position="21"/>
        <end position="31"/>
    </location>
</feature>
<evidence type="ECO:0000259" key="2">
    <source>
        <dbReference type="Pfam" id="PF13843"/>
    </source>
</evidence>
<evidence type="ECO:0000313" key="4">
    <source>
        <dbReference type="Proteomes" id="UP001152888"/>
    </source>
</evidence>